<protein>
    <submittedName>
        <fullName evidence="2">Uncharacterized protein</fullName>
    </submittedName>
</protein>
<accession>A0A164VPH3</accession>
<evidence type="ECO:0000256" key="1">
    <source>
        <dbReference type="SAM" id="SignalP"/>
    </source>
</evidence>
<keyword evidence="1" id="KW-0732">Signal</keyword>
<keyword evidence="3" id="KW-1185">Reference proteome</keyword>
<feature type="signal peptide" evidence="1">
    <location>
        <begin position="1"/>
        <end position="21"/>
    </location>
</feature>
<name>A0A164VPH3_9AGAM</name>
<sequence>MISSRLLALTSATLYFFSTIAAPIQVYPEDPASGDYTMTLSYPSHITQRAPCGGVGEPSCDSIPTTTLLSRLSMEKAYVSTRGCGGPGEPSCD</sequence>
<gene>
    <name evidence="2" type="ORF">SISNIDRAFT_38441</name>
</gene>
<dbReference type="Proteomes" id="UP000076722">
    <property type="component" value="Unassembled WGS sequence"/>
</dbReference>
<organism evidence="2 3">
    <name type="scientific">Sistotremastrum niveocremeum HHB9708</name>
    <dbReference type="NCBI Taxonomy" id="1314777"/>
    <lineage>
        <taxon>Eukaryota</taxon>
        <taxon>Fungi</taxon>
        <taxon>Dikarya</taxon>
        <taxon>Basidiomycota</taxon>
        <taxon>Agaricomycotina</taxon>
        <taxon>Agaricomycetes</taxon>
        <taxon>Sistotremastrales</taxon>
        <taxon>Sistotremastraceae</taxon>
        <taxon>Sertulicium</taxon>
        <taxon>Sertulicium niveocremeum</taxon>
    </lineage>
</organism>
<evidence type="ECO:0000313" key="3">
    <source>
        <dbReference type="Proteomes" id="UP000076722"/>
    </source>
</evidence>
<feature type="chain" id="PRO_5007853834" evidence="1">
    <location>
        <begin position="22"/>
        <end position="93"/>
    </location>
</feature>
<evidence type="ECO:0000313" key="2">
    <source>
        <dbReference type="EMBL" id="KZS94338.1"/>
    </source>
</evidence>
<dbReference type="EMBL" id="KV419404">
    <property type="protein sequence ID" value="KZS94338.1"/>
    <property type="molecule type" value="Genomic_DNA"/>
</dbReference>
<dbReference type="AlphaFoldDB" id="A0A164VPH3"/>
<reference evidence="2 3" key="1">
    <citation type="journal article" date="2016" name="Mol. Biol. Evol.">
        <title>Comparative Genomics of Early-Diverging Mushroom-Forming Fungi Provides Insights into the Origins of Lignocellulose Decay Capabilities.</title>
        <authorList>
            <person name="Nagy L.G."/>
            <person name="Riley R."/>
            <person name="Tritt A."/>
            <person name="Adam C."/>
            <person name="Daum C."/>
            <person name="Floudas D."/>
            <person name="Sun H."/>
            <person name="Yadav J.S."/>
            <person name="Pangilinan J."/>
            <person name="Larsson K.H."/>
            <person name="Matsuura K."/>
            <person name="Barry K."/>
            <person name="Labutti K."/>
            <person name="Kuo R."/>
            <person name="Ohm R.A."/>
            <person name="Bhattacharya S.S."/>
            <person name="Shirouzu T."/>
            <person name="Yoshinaga Y."/>
            <person name="Martin F.M."/>
            <person name="Grigoriev I.V."/>
            <person name="Hibbett D.S."/>
        </authorList>
    </citation>
    <scope>NUCLEOTIDE SEQUENCE [LARGE SCALE GENOMIC DNA]</scope>
    <source>
        <strain evidence="2 3">HHB9708</strain>
    </source>
</reference>
<proteinExistence type="predicted"/>